<feature type="domain" description="Nephrocystin 3-like N-terminal" evidence="3">
    <location>
        <begin position="234"/>
        <end position="403"/>
    </location>
</feature>
<dbReference type="Pfam" id="PF24883">
    <property type="entry name" value="NPHP3_N"/>
    <property type="match status" value="1"/>
</dbReference>
<organism evidence="4 5">
    <name type="scientific">Pleurostoma richardsiae</name>
    <dbReference type="NCBI Taxonomy" id="41990"/>
    <lineage>
        <taxon>Eukaryota</taxon>
        <taxon>Fungi</taxon>
        <taxon>Dikarya</taxon>
        <taxon>Ascomycota</taxon>
        <taxon>Pezizomycotina</taxon>
        <taxon>Sordariomycetes</taxon>
        <taxon>Sordariomycetidae</taxon>
        <taxon>Calosphaeriales</taxon>
        <taxon>Pleurostomataceae</taxon>
        <taxon>Pleurostoma</taxon>
    </lineage>
</organism>
<accession>A0AA38RJC1</accession>
<dbReference type="PANTHER" id="PTHR10039">
    <property type="entry name" value="AMELOGENIN"/>
    <property type="match status" value="1"/>
</dbReference>
<dbReference type="PANTHER" id="PTHR10039:SF15">
    <property type="entry name" value="NACHT DOMAIN-CONTAINING PROTEIN"/>
    <property type="match status" value="1"/>
</dbReference>
<evidence type="ECO:0000256" key="1">
    <source>
        <dbReference type="ARBA" id="ARBA00022737"/>
    </source>
</evidence>
<protein>
    <submittedName>
        <fullName evidence="4">Ankyrin repeat domain-containing protein 50</fullName>
    </submittedName>
</protein>
<dbReference type="Gene3D" id="3.40.50.300">
    <property type="entry name" value="P-loop containing nucleotide triphosphate hydrolases"/>
    <property type="match status" value="1"/>
</dbReference>
<dbReference type="InterPro" id="IPR054471">
    <property type="entry name" value="GPIID_WHD"/>
</dbReference>
<reference evidence="4" key="1">
    <citation type="submission" date="2022-07" db="EMBL/GenBank/DDBJ databases">
        <title>Fungi with potential for degradation of polypropylene.</title>
        <authorList>
            <person name="Gostincar C."/>
        </authorList>
    </citation>
    <scope>NUCLEOTIDE SEQUENCE</scope>
    <source>
        <strain evidence="4">EXF-13308</strain>
    </source>
</reference>
<comment type="caution">
    <text evidence="4">The sequence shown here is derived from an EMBL/GenBank/DDBJ whole genome shotgun (WGS) entry which is preliminary data.</text>
</comment>
<gene>
    <name evidence="4" type="ORF">NKR23_g10789</name>
</gene>
<proteinExistence type="predicted"/>
<dbReference type="Pfam" id="PF22939">
    <property type="entry name" value="WHD_GPIID"/>
    <property type="match status" value="1"/>
</dbReference>
<dbReference type="SUPFAM" id="SSF52540">
    <property type="entry name" value="P-loop containing nucleoside triphosphate hydrolases"/>
    <property type="match status" value="1"/>
</dbReference>
<evidence type="ECO:0000259" key="3">
    <source>
        <dbReference type="Pfam" id="PF24883"/>
    </source>
</evidence>
<name>A0AA38RJC1_9PEZI</name>
<evidence type="ECO:0000259" key="2">
    <source>
        <dbReference type="Pfam" id="PF22939"/>
    </source>
</evidence>
<keyword evidence="5" id="KW-1185">Reference proteome</keyword>
<feature type="domain" description="GPI inositol-deacylase winged helix" evidence="2">
    <location>
        <begin position="517"/>
        <end position="592"/>
    </location>
</feature>
<sequence length="658" mass="74219">MDGLSAAASIITVIQLISEVAGYIGSATGATKERKCLRQEVQACDDILQQIKDGADDAEEGKAWSKTIKILEEPGAPLGRLSIALQVVRSKLEPKRGGKLLTALRWPFEKQEVDNIISAIEREKALLSLALANDRQNLARDVKKIARENTRLLVELIETVKEASKENRDRFAELRDDLVRVQGSQVTLVREIDRLNVRSDEREADEELNEILSWLTPTDYAPQQSDFLNRQQPGTGQWLLDSTEFKVWVESGKQTLFCPGMPGAGKTILTSIVVEHLYDKFQKKSVRDYNIGIAYVYCNFRRRDEQKVGDLLASLLKQLCQARHTLPDCVKRLFSQHRIRRTRPSLYEVSSTLQSVAGLFSRAFILIDALDECQASDGTLARFLASIFEVQANSGANIFATSRLMPEVMDKFDGIAILEIRASEEDMRRYLDGHMFRLPRFVNENARLQEEIRKTIVRLAQGMFLLAQLHLDSLIGKRSVKTLRASLEKLPAASEAKPYDSAYESVMERIEGQLEEQTQLAKQVLSWITFATRPLTTLELQHALAVEVGKSEIDEENLPDIGEMVSVCAGLVTVDVESGIIRLVHYTTQEYFERTRARWFPDAEAEMTTTCITYLSFSAFASGPCSDLWTYQARLHSNPLYEYAARSWGVHARNAGCE</sequence>
<dbReference type="InterPro" id="IPR056884">
    <property type="entry name" value="NPHP3-like_N"/>
</dbReference>
<dbReference type="Proteomes" id="UP001174694">
    <property type="component" value="Unassembled WGS sequence"/>
</dbReference>
<dbReference type="EMBL" id="JANBVO010000050">
    <property type="protein sequence ID" value="KAJ9133458.1"/>
    <property type="molecule type" value="Genomic_DNA"/>
</dbReference>
<dbReference type="InterPro" id="IPR027417">
    <property type="entry name" value="P-loop_NTPase"/>
</dbReference>
<keyword evidence="1" id="KW-0677">Repeat</keyword>
<evidence type="ECO:0000313" key="4">
    <source>
        <dbReference type="EMBL" id="KAJ9133458.1"/>
    </source>
</evidence>
<evidence type="ECO:0000313" key="5">
    <source>
        <dbReference type="Proteomes" id="UP001174694"/>
    </source>
</evidence>
<dbReference type="AlphaFoldDB" id="A0AA38RJC1"/>